<sequence length="132" mass="15115">MREKRKIQVNSWQTTAVSGGTWLRGIASSTLQCVRWYLYSRLSSSETDPHHQEPALSAAAWRDSLYLTIAAVVGQSPGTSATLPWLAYRDMAGKWLISQCLSWNEEKMRHRERKTLPTMSLFFFLAIYKSQS</sequence>
<dbReference type="AlphaFoldDB" id="A0A2T4A084"/>
<dbReference type="EMBL" id="KZ679688">
    <property type="protein sequence ID" value="PTB50472.1"/>
    <property type="molecule type" value="Genomic_DNA"/>
</dbReference>
<evidence type="ECO:0000313" key="1">
    <source>
        <dbReference type="EMBL" id="PTB50472.1"/>
    </source>
</evidence>
<evidence type="ECO:0000313" key="2">
    <source>
        <dbReference type="Proteomes" id="UP000241690"/>
    </source>
</evidence>
<dbReference type="RefSeq" id="XP_024770149.1">
    <property type="nucleotide sequence ID" value="XM_024913812.1"/>
</dbReference>
<proteinExistence type="predicted"/>
<accession>A0A2T4A084</accession>
<organism evidence="1 2">
    <name type="scientific">Trichoderma harzianum CBS 226.95</name>
    <dbReference type="NCBI Taxonomy" id="983964"/>
    <lineage>
        <taxon>Eukaryota</taxon>
        <taxon>Fungi</taxon>
        <taxon>Dikarya</taxon>
        <taxon>Ascomycota</taxon>
        <taxon>Pezizomycotina</taxon>
        <taxon>Sordariomycetes</taxon>
        <taxon>Hypocreomycetidae</taxon>
        <taxon>Hypocreales</taxon>
        <taxon>Hypocreaceae</taxon>
        <taxon>Trichoderma</taxon>
    </lineage>
</organism>
<dbReference type="Proteomes" id="UP000241690">
    <property type="component" value="Unassembled WGS sequence"/>
</dbReference>
<keyword evidence="2" id="KW-1185">Reference proteome</keyword>
<gene>
    <name evidence="1" type="ORF">M431DRAFT_253910</name>
</gene>
<reference evidence="1 2" key="1">
    <citation type="submission" date="2016-07" db="EMBL/GenBank/DDBJ databases">
        <title>Multiple horizontal gene transfer events from other fungi enriched the ability of initially mycotrophic Trichoderma (Ascomycota) to feed on dead plant biomass.</title>
        <authorList>
            <consortium name="DOE Joint Genome Institute"/>
            <person name="Aerts A."/>
            <person name="Atanasova L."/>
            <person name="Chenthamara K."/>
            <person name="Zhang J."/>
            <person name="Grujic M."/>
            <person name="Henrissat B."/>
            <person name="Kuo A."/>
            <person name="Salamov A."/>
            <person name="Lipzen A."/>
            <person name="Labutti K."/>
            <person name="Barry K."/>
            <person name="Miao Y."/>
            <person name="Rahimi M.J."/>
            <person name="Shen Q."/>
            <person name="Grigoriev I.V."/>
            <person name="Kubicek C.P."/>
            <person name="Druzhinina I.S."/>
        </authorList>
    </citation>
    <scope>NUCLEOTIDE SEQUENCE [LARGE SCALE GENOMIC DNA]</scope>
    <source>
        <strain evidence="1 2">CBS 226.95</strain>
    </source>
</reference>
<dbReference type="GeneID" id="36622376"/>
<protein>
    <submittedName>
        <fullName evidence="1">Uncharacterized protein</fullName>
    </submittedName>
</protein>
<name>A0A2T4A084_TRIHA</name>